<reference evidence="4 5" key="1">
    <citation type="submission" date="2013-09" db="EMBL/GenBank/DDBJ databases">
        <title>Genome sequencing of Arenimonas oryziterrae.</title>
        <authorList>
            <person name="Chen F."/>
            <person name="Wang G."/>
        </authorList>
    </citation>
    <scope>NUCLEOTIDE SEQUENCE [LARGE SCALE GENOMIC DNA]</scope>
    <source>
        <strain evidence="4 5">YC6267</strain>
    </source>
</reference>
<dbReference type="Pfam" id="PF00675">
    <property type="entry name" value="Peptidase_M16"/>
    <property type="match status" value="1"/>
</dbReference>
<dbReference type="PATRIC" id="fig|1121015.4.peg.2859"/>
<evidence type="ECO:0000259" key="3">
    <source>
        <dbReference type="Pfam" id="PF05193"/>
    </source>
</evidence>
<name>A0A091BAI6_9GAMM</name>
<dbReference type="Proteomes" id="UP000029385">
    <property type="component" value="Unassembled WGS sequence"/>
</dbReference>
<dbReference type="AlphaFoldDB" id="A0A091BAI6"/>
<feature type="domain" description="Peptidase M16 C-terminal" evidence="3">
    <location>
        <begin position="195"/>
        <end position="369"/>
    </location>
</feature>
<evidence type="ECO:0000313" key="5">
    <source>
        <dbReference type="Proteomes" id="UP000029385"/>
    </source>
</evidence>
<evidence type="ECO:0000313" key="4">
    <source>
        <dbReference type="EMBL" id="KFN41425.1"/>
    </source>
</evidence>
<organism evidence="4 5">
    <name type="scientific">Arenimonas oryziterrae DSM 21050 = YC6267</name>
    <dbReference type="NCBI Taxonomy" id="1121015"/>
    <lineage>
        <taxon>Bacteria</taxon>
        <taxon>Pseudomonadati</taxon>
        <taxon>Pseudomonadota</taxon>
        <taxon>Gammaproteobacteria</taxon>
        <taxon>Lysobacterales</taxon>
        <taxon>Lysobacteraceae</taxon>
        <taxon>Arenimonas</taxon>
    </lineage>
</organism>
<dbReference type="InterPro" id="IPR007863">
    <property type="entry name" value="Peptidase_M16_C"/>
</dbReference>
<evidence type="ECO:0000259" key="2">
    <source>
        <dbReference type="Pfam" id="PF00675"/>
    </source>
</evidence>
<dbReference type="Gene3D" id="3.30.830.10">
    <property type="entry name" value="Metalloenzyme, LuxS/M16 peptidase-like"/>
    <property type="match status" value="2"/>
</dbReference>
<dbReference type="PANTHER" id="PTHR11851">
    <property type="entry name" value="METALLOPROTEASE"/>
    <property type="match status" value="1"/>
</dbReference>
<dbReference type="PANTHER" id="PTHR11851:SF224">
    <property type="entry name" value="PROCESSING PROTEASE"/>
    <property type="match status" value="1"/>
</dbReference>
<dbReference type="Pfam" id="PF05193">
    <property type="entry name" value="Peptidase_M16_C"/>
    <property type="match status" value="1"/>
</dbReference>
<dbReference type="STRING" id="1121015.GCA_000420545_00463"/>
<dbReference type="OrthoDB" id="9811314at2"/>
<feature type="domain" description="Peptidase M16 N-terminal" evidence="2">
    <location>
        <begin position="53"/>
        <end position="184"/>
    </location>
</feature>
<dbReference type="InterPro" id="IPR050361">
    <property type="entry name" value="MPP/UQCRC_Complex"/>
</dbReference>
<protein>
    <recommendedName>
        <fullName evidence="6">Peptidase M16 C-terminal domain-containing protein</fullName>
    </recommendedName>
</protein>
<proteinExistence type="predicted"/>
<dbReference type="EMBL" id="AVCI01000045">
    <property type="protein sequence ID" value="KFN41425.1"/>
    <property type="molecule type" value="Genomic_DNA"/>
</dbReference>
<keyword evidence="1" id="KW-0732">Signal</keyword>
<dbReference type="SUPFAM" id="SSF63411">
    <property type="entry name" value="LuxS/MPP-like metallohydrolase"/>
    <property type="match status" value="2"/>
</dbReference>
<evidence type="ECO:0008006" key="6">
    <source>
        <dbReference type="Google" id="ProtNLM"/>
    </source>
</evidence>
<comment type="caution">
    <text evidence="4">The sequence shown here is derived from an EMBL/GenBank/DDBJ whole genome shotgun (WGS) entry which is preliminary data.</text>
</comment>
<keyword evidence="5" id="KW-1185">Reference proteome</keyword>
<evidence type="ECO:0000256" key="1">
    <source>
        <dbReference type="SAM" id="SignalP"/>
    </source>
</evidence>
<dbReference type="InterPro" id="IPR011249">
    <property type="entry name" value="Metalloenz_LuxS/M16"/>
</dbReference>
<dbReference type="eggNOG" id="COG0612">
    <property type="taxonomic scope" value="Bacteria"/>
</dbReference>
<gene>
    <name evidence="4" type="ORF">N789_05985</name>
</gene>
<dbReference type="InterPro" id="IPR011765">
    <property type="entry name" value="Pept_M16_N"/>
</dbReference>
<feature type="signal peptide" evidence="1">
    <location>
        <begin position="1"/>
        <end position="22"/>
    </location>
</feature>
<dbReference type="GO" id="GO:0046872">
    <property type="term" value="F:metal ion binding"/>
    <property type="evidence" value="ECO:0007669"/>
    <property type="project" value="InterPro"/>
</dbReference>
<feature type="chain" id="PRO_5001869600" description="Peptidase M16 C-terminal domain-containing protein" evidence="1">
    <location>
        <begin position="23"/>
        <end position="463"/>
    </location>
</feature>
<sequence>MTTPYRLFLATVLAASPMLALADGVALPAYEQVTLANGAQLLLMEKHDVPLIALDVRLRGGALADPAGKEGSAALLAELLKKGAGKRNAAQFAEAIDAAGGKLNVGSDLESLDLSAEFLSRDAQLMIDLSADALLRPAMDAGEFAKVRERAIQSIAAAKDSDPRQLVGPYGRAWLFRGHPYGRPADGDETSLATVTLADLQAYRTRLGGDRLIIAVVGDFQTADMKQRLQAAFGGWGKAQGELPTVPVKAKETGRRVLLVDKPGATQSYFWLGNVGVDRRDPELPAQTLVNTVFGGRFTSMINTELRIKSGLSYGASSGLARFDKPGTAQITSFTRTEATGQAIDLALATLDRLHKDGIAADMRESAKNYVLGQFPPDLETGPDLADKLAELAFYGLDRSDVDAYGERIRAVTPEQFAKGITVYPDTKDLAIVIIGDASKLRETAKKYGPVTEMKISDPHFAP</sequence>
<accession>A0A091BAI6</accession>
<dbReference type="RefSeq" id="WP_026802287.1">
    <property type="nucleotide sequence ID" value="NZ_ATVD01000001.1"/>
</dbReference>